<name>A0A934TLG5_9RHOB</name>
<keyword evidence="2" id="KW-1185">Reference proteome</keyword>
<reference evidence="1" key="2">
    <citation type="journal article" date="2020" name="Microorganisms">
        <title>Osmotic Adaptation and Compatible Solute Biosynthesis of Phototrophic Bacteria as Revealed from Genome Analyses.</title>
        <authorList>
            <person name="Imhoff J.F."/>
            <person name="Rahn T."/>
            <person name="Kunzel S."/>
            <person name="Keller A."/>
            <person name="Neulinger S.C."/>
        </authorList>
    </citation>
    <scope>NUCLEOTIDE SEQUENCE</scope>
    <source>
        <strain evidence="1">LMG 28126</strain>
    </source>
</reference>
<gene>
    <name evidence="1" type="ORF">CCR87_13370</name>
</gene>
<dbReference type="AlphaFoldDB" id="A0A934TLG5"/>
<protein>
    <submittedName>
        <fullName evidence="1">Uncharacterized protein</fullName>
    </submittedName>
</protein>
<dbReference type="Proteomes" id="UP000706333">
    <property type="component" value="Unassembled WGS sequence"/>
</dbReference>
<organism evidence="1 2">
    <name type="scientific">Rhodobaculum claviforme</name>
    <dbReference type="NCBI Taxonomy" id="1549854"/>
    <lineage>
        <taxon>Bacteria</taxon>
        <taxon>Pseudomonadati</taxon>
        <taxon>Pseudomonadota</taxon>
        <taxon>Alphaproteobacteria</taxon>
        <taxon>Rhodobacterales</taxon>
        <taxon>Paracoccaceae</taxon>
        <taxon>Rhodobaculum</taxon>
    </lineage>
</organism>
<proteinExistence type="predicted"/>
<evidence type="ECO:0000313" key="2">
    <source>
        <dbReference type="Proteomes" id="UP000706333"/>
    </source>
</evidence>
<dbReference type="RefSeq" id="WP_201158065.1">
    <property type="nucleotide sequence ID" value="NZ_NHSD01000299.1"/>
</dbReference>
<evidence type="ECO:0000313" key="1">
    <source>
        <dbReference type="EMBL" id="MBK5928310.1"/>
    </source>
</evidence>
<comment type="caution">
    <text evidence="1">The sequence shown here is derived from an EMBL/GenBank/DDBJ whole genome shotgun (WGS) entry which is preliminary data.</text>
</comment>
<dbReference type="EMBL" id="NHSD01000299">
    <property type="protein sequence ID" value="MBK5928310.1"/>
    <property type="molecule type" value="Genomic_DNA"/>
</dbReference>
<accession>A0A934TLG5</accession>
<sequence length="74" mass="8211">MADRTDLKVRVMDAITAAGGEACLVDVAKHLRNEHETELRASGDLFFTWQHDMRWAATLLRKEGKMGKGGTKAP</sequence>
<reference evidence="1" key="1">
    <citation type="submission" date="2017-05" db="EMBL/GenBank/DDBJ databases">
        <authorList>
            <person name="Imhoff J.F."/>
            <person name="Rahn T."/>
            <person name="Kuenzel S."/>
            <person name="Neulinger S.C."/>
        </authorList>
    </citation>
    <scope>NUCLEOTIDE SEQUENCE</scope>
    <source>
        <strain evidence="1">LMG 28126</strain>
    </source>
</reference>